<sequence length="1146" mass="127147">MCSAKYCAGNETIHEDVVEEKGVLLPAFRARIERKCHIPPGSVSLSVNGSEFPELPVTLGEILKDGDIVAFTTDTAALPAMRVFGMGAIAMAASAASVRGDVAVDTHIRGESKLPWFVSSSLPVRGVKLAKDAVAREELGELASTKENPGIEEAESVAYKDTNRSVIDRTNKDNPEEEALRSFPRTWRRGRQSAFNNRSSSEHGHFHYHVAFDNIQLPRGDTPRQDTRSLTLNVRHKDHRVSEQSRTFMVGLSGPRDSGSAVQWLLQSLAEDGDEVVCVSMLEKDENHWQDADYRREAKDILEDIVETTHGNYAVSIVLEYAIGNLHDTFQQLVQMYRPILLVIDTSGRSLSGSGRVPGSRHGDSFSKYCLISMPIPVVMFRPLKERARKVQRRAKDRGRQTYRGMLKATGGIHEADSDITDTYQIGLKILPDEELYKGSVQQRRGRREKSSKPSTGSAKATMFDRSPPATRNMSRSSPYSSYNDEERVEEEEDDEYDGFEVMSGATILDQQRKLGLQDQTKGSEVASLRTALATDDEDGDESLRLEDFKSPTEMNDMASPQSHHSHNSAQHSPSFSQHHQFSSPNVHSRNVSLGLEAALIPGHINEQINEWSSSQFTAHRRAPSEYSDVSSVTNSPNVVAHDSFDDGIGHSPLQRASNSSMYQEGLEIGSFSIGDHGYSPSHSLIISPRIGPQRLLDLPYQAAPNHNYMYPTIQESPGSFVGAGQDKNSEAATAVYTTKLPDEKLANESQPETSQNPGSDPGAALEIIPPLKLLPPVPAIYTKGYPYRLSAVLELFFPVPVIFSKEPPVPPGKTRVRWTCTCGEELYDDFREVVPGALVRLQERLLNQAQTKPPAPVSSTAAQMSRNLQEHVNTLGLFFRRIADQMRALGRQPNKLPLHNEESGEAAQAQQPPEPSSQVDPPPILLLCIGMGVNGTWLRQELLQNVHDDTTFFKFLRSQSSKHRSRLSWLSLRGVSKISLTRFRADANHFAEVHHHDIKCINKCVCLPPLEKLQANEYLCNPAPEKELDHDPPIATNTLTHYFRQPHCLNTSQTSVFNQVPKRARGVLSVGPDESQLGWGIYIADGWHWRLIYFVIVVPVLLGGFIFGIAWSVTKGDIQSAFAIAASWMALAPVLLGYIAVRDLT</sequence>
<keyword evidence="2" id="KW-1185">Reference proteome</keyword>
<name>A0ACC1NPD0_9HYPO</name>
<evidence type="ECO:0000313" key="2">
    <source>
        <dbReference type="Proteomes" id="UP001143910"/>
    </source>
</evidence>
<organism evidence="1 2">
    <name type="scientific">Zarea fungicola</name>
    <dbReference type="NCBI Taxonomy" id="93591"/>
    <lineage>
        <taxon>Eukaryota</taxon>
        <taxon>Fungi</taxon>
        <taxon>Dikarya</taxon>
        <taxon>Ascomycota</taxon>
        <taxon>Pezizomycotina</taxon>
        <taxon>Sordariomycetes</taxon>
        <taxon>Hypocreomycetidae</taxon>
        <taxon>Hypocreales</taxon>
        <taxon>Cordycipitaceae</taxon>
        <taxon>Zarea</taxon>
    </lineage>
</organism>
<dbReference type="EMBL" id="JANJQO010000217">
    <property type="protein sequence ID" value="KAJ2980208.1"/>
    <property type="molecule type" value="Genomic_DNA"/>
</dbReference>
<accession>A0ACC1NPD0</accession>
<dbReference type="Proteomes" id="UP001143910">
    <property type="component" value="Unassembled WGS sequence"/>
</dbReference>
<protein>
    <submittedName>
        <fullName evidence="1">Uncharacterized protein</fullName>
    </submittedName>
</protein>
<gene>
    <name evidence="1" type="ORF">NQ176_g2774</name>
</gene>
<proteinExistence type="predicted"/>
<evidence type="ECO:0000313" key="1">
    <source>
        <dbReference type="EMBL" id="KAJ2980208.1"/>
    </source>
</evidence>
<comment type="caution">
    <text evidence="1">The sequence shown here is derived from an EMBL/GenBank/DDBJ whole genome shotgun (WGS) entry which is preliminary data.</text>
</comment>
<reference evidence="1" key="1">
    <citation type="submission" date="2022-08" db="EMBL/GenBank/DDBJ databases">
        <title>Genome Sequence of Lecanicillium fungicola.</title>
        <authorList>
            <person name="Buettner E."/>
        </authorList>
    </citation>
    <scope>NUCLEOTIDE SEQUENCE</scope>
    <source>
        <strain evidence="1">Babe33</strain>
    </source>
</reference>